<evidence type="ECO:0000313" key="2">
    <source>
        <dbReference type="EnsemblPlants" id="Kaladp0048s0579.1.v1.1"/>
    </source>
</evidence>
<dbReference type="EnsemblPlants" id="Kaladp0048s0579.1.v1.1">
    <property type="protein sequence ID" value="Kaladp0048s0579.1.v1.1"/>
    <property type="gene ID" value="Kaladp0048s0579.v1.1"/>
</dbReference>
<dbReference type="Proteomes" id="UP000594263">
    <property type="component" value="Unplaced"/>
</dbReference>
<name>A0A7N0TYJ9_KALFE</name>
<feature type="region of interest" description="Disordered" evidence="1">
    <location>
        <begin position="1"/>
        <end position="85"/>
    </location>
</feature>
<evidence type="ECO:0000313" key="3">
    <source>
        <dbReference type="Proteomes" id="UP000594263"/>
    </source>
</evidence>
<accession>A0A7N0TYJ9</accession>
<feature type="compositionally biased region" description="Polar residues" evidence="1">
    <location>
        <begin position="50"/>
        <end position="67"/>
    </location>
</feature>
<protein>
    <submittedName>
        <fullName evidence="2">Uncharacterized protein</fullName>
    </submittedName>
</protein>
<dbReference type="AlphaFoldDB" id="A0A7N0TYJ9"/>
<proteinExistence type="predicted"/>
<feature type="compositionally biased region" description="Low complexity" evidence="1">
    <location>
        <begin position="7"/>
        <end position="20"/>
    </location>
</feature>
<organism evidence="2 3">
    <name type="scientific">Kalanchoe fedtschenkoi</name>
    <name type="common">Lavender scallops</name>
    <name type="synonym">South American air plant</name>
    <dbReference type="NCBI Taxonomy" id="63787"/>
    <lineage>
        <taxon>Eukaryota</taxon>
        <taxon>Viridiplantae</taxon>
        <taxon>Streptophyta</taxon>
        <taxon>Embryophyta</taxon>
        <taxon>Tracheophyta</taxon>
        <taxon>Spermatophyta</taxon>
        <taxon>Magnoliopsida</taxon>
        <taxon>eudicotyledons</taxon>
        <taxon>Gunneridae</taxon>
        <taxon>Pentapetalae</taxon>
        <taxon>Saxifragales</taxon>
        <taxon>Crassulaceae</taxon>
        <taxon>Kalanchoe</taxon>
    </lineage>
</organism>
<evidence type="ECO:0000256" key="1">
    <source>
        <dbReference type="SAM" id="MobiDB-lite"/>
    </source>
</evidence>
<keyword evidence="3" id="KW-1185">Reference proteome</keyword>
<dbReference type="Gramene" id="Kaladp0048s0579.1.v1.1">
    <property type="protein sequence ID" value="Kaladp0048s0579.1.v1.1"/>
    <property type="gene ID" value="Kaladp0048s0579.v1.1"/>
</dbReference>
<reference evidence="2" key="1">
    <citation type="submission" date="2021-01" db="UniProtKB">
        <authorList>
            <consortium name="EnsemblPlants"/>
        </authorList>
    </citation>
    <scope>IDENTIFICATION</scope>
</reference>
<sequence>MRRSPEHSSSPTSSSPPRTSNFRHLRRRNLKLRERRARSKRFPKSDGFSLASTFSKRTDPRSTTASISDPDPSVRSSKYEASSSDRSRSGQYINVVAVPVFHGRSDECPFTHLSRFRKVCGANNADSVEMMMRRIFPVTLEDEAALLYDLNIEPYFQSLSWADIRASFSEAHGLSVEIRSFVVGKRPESLDDALRLAFKIEKAKEVRAARKVLMESGSARRNVVLNSVEEVASEFGLMRFHGRQ</sequence>
<feature type="compositionally biased region" description="Basic residues" evidence="1">
    <location>
        <begin position="21"/>
        <end position="42"/>
    </location>
</feature>